<organism evidence="6 7">
    <name type="scientific">Candidatus Ozemobacter sibiricus</name>
    <dbReference type="NCBI Taxonomy" id="2268124"/>
    <lineage>
        <taxon>Bacteria</taxon>
        <taxon>Candidatus Ozemobacteria</taxon>
        <taxon>Candidatus Ozemobacterales</taxon>
        <taxon>Candidatus Ozemobacteraceae</taxon>
        <taxon>Candidatus Ozemobacter</taxon>
    </lineage>
</organism>
<dbReference type="GO" id="GO:0030170">
    <property type="term" value="F:pyridoxal phosphate binding"/>
    <property type="evidence" value="ECO:0007669"/>
    <property type="project" value="InterPro"/>
</dbReference>
<dbReference type="InterPro" id="IPR000811">
    <property type="entry name" value="Glyco_trans_35"/>
</dbReference>
<comment type="caution">
    <text evidence="6">The sequence shown here is derived from an EMBL/GenBank/DDBJ whole genome shotgun (WGS) entry which is preliminary data.</text>
</comment>
<evidence type="ECO:0000259" key="5">
    <source>
        <dbReference type="Pfam" id="PF11897"/>
    </source>
</evidence>
<sequence>MKPIRTFVVSPSLPGPLARLKDLAYNLWWCWNPEAIGLFRRLDPEQWEKTYHNPVRMLGTVSQERLQAKAQDDGFLAHLERCWNSFQEYMNDRQTWYAKTYGYSEKPLIAYFSAEFGLNESLPLYSGGLGMLAGDHLKSASDLGLPLVGVGLLYRVGYFQQYLTADGQQQERYPENDFHNMAITICRNPAGKPLTVQIPLPGRIVTAQLWKIAVGRITLLLLDTDVPENQPHDRRITRELYGGDTETRIQQEILLGIGGLRALHAMNFHPTVYHMNEGHSAFLALERIAVAMERHQMTFREALELTRQSNVFTTHTPVPAGIDVFSRELMEKYFSQYFPKLGISWKEFLDLGWQNGTPKGDGFSMAVLALNLCGYANGVSKLHGEVSRRMWASLYPRVPAHEIPIESITNGVHVRSYISQEFSTLYDRYLGPRWIHSPWDHTVWQKVDQIPPEELWRTHERRRERLVAFARQRLQQQLQARGAPPSEIEHAKEVLDPETLTIGFARRFATYKRATLLFRDKERLVRILTNKERPVQLIIAGKAHPKDEPGKAFIKEIIQHCKDERIRRHITFIENYDVVVARYLVQGVDVWLNNPRRPQEASGTSGMKAAANGALNLSILDGWWDEAYTPEVGWAIGNRDEHPDPTYQDDVEANSLYELLEKEVVPTFYDRGRDNLPRRWINMMRASMRQLIPVFNTNRMVAEYTDMYYQPGNLRYRALSENDRARARALARWLEEVRTCWGNVRIESVEAEGGEEHRVGENLRIKIRLYLDRLKANDVAVEVFHGFVSANDQIETGQAVRAQVVHEEAGRATFEGNITFASSGRMGFAVRVLPSHPDLIHPILTGHILWS</sequence>
<dbReference type="SUPFAM" id="SSF53756">
    <property type="entry name" value="UDP-Glycosyltransferase/glycogen phosphorylase"/>
    <property type="match status" value="1"/>
</dbReference>
<feature type="domain" description="DUF3417" evidence="5">
    <location>
        <begin position="13"/>
        <end position="122"/>
    </location>
</feature>
<dbReference type="EMBL" id="QOQW01000004">
    <property type="protein sequence ID" value="RCK80870.1"/>
    <property type="molecule type" value="Genomic_DNA"/>
</dbReference>
<dbReference type="Pfam" id="PF00343">
    <property type="entry name" value="Phosphorylase"/>
    <property type="match status" value="1"/>
</dbReference>
<evidence type="ECO:0000256" key="4">
    <source>
        <dbReference type="PIRSR" id="PIRSR000460-1"/>
    </source>
</evidence>
<proteinExistence type="inferred from homology"/>
<protein>
    <submittedName>
        <fullName evidence="6">Glycogen phosphorylase</fullName>
    </submittedName>
</protein>
<dbReference type="PANTHER" id="PTHR42655">
    <property type="entry name" value="GLYCOGEN PHOSPHORYLASE"/>
    <property type="match status" value="1"/>
</dbReference>
<dbReference type="InterPro" id="IPR052182">
    <property type="entry name" value="Glycogen/Maltodextrin_Phosph"/>
</dbReference>
<gene>
    <name evidence="6" type="ORF">OZSIB_2758</name>
</gene>
<dbReference type="Pfam" id="PF11897">
    <property type="entry name" value="DUF3417"/>
    <property type="match status" value="1"/>
</dbReference>
<keyword evidence="4" id="KW-0663">Pyridoxal phosphate</keyword>
<dbReference type="GO" id="GO:0005975">
    <property type="term" value="P:carbohydrate metabolic process"/>
    <property type="evidence" value="ECO:0007669"/>
    <property type="project" value="InterPro"/>
</dbReference>
<evidence type="ECO:0000313" key="6">
    <source>
        <dbReference type="EMBL" id="RCK80870.1"/>
    </source>
</evidence>
<comment type="similarity">
    <text evidence="2">Belongs to the glycogen phosphorylase family.</text>
</comment>
<keyword evidence="3" id="KW-0021">Allosteric enzyme</keyword>
<feature type="modified residue" description="N6-(pyridoxal phosphate)lysine" evidence="4">
    <location>
        <position position="608"/>
    </location>
</feature>
<reference evidence="6 7" key="1">
    <citation type="submission" date="2018-05" db="EMBL/GenBank/DDBJ databases">
        <title>A metagenomic window into the 2 km-deep terrestrial subsurface aquifer revealed taxonomically and functionally diverse microbial community comprising novel uncultured bacterial lineages.</title>
        <authorList>
            <person name="Kadnikov V.V."/>
            <person name="Mardanov A.V."/>
            <person name="Beletsky A.V."/>
            <person name="Banks D."/>
            <person name="Pimenov N.V."/>
            <person name="Frank Y.A."/>
            <person name="Karnachuk O.V."/>
            <person name="Ravin N.V."/>
        </authorList>
    </citation>
    <scope>NUCLEOTIDE SEQUENCE [LARGE SCALE GENOMIC DNA]</scope>
    <source>
        <strain evidence="6">BY5</strain>
    </source>
</reference>
<dbReference type="AlphaFoldDB" id="A0A367ZS56"/>
<accession>A0A367ZS56</accession>
<evidence type="ECO:0000313" key="7">
    <source>
        <dbReference type="Proteomes" id="UP000252355"/>
    </source>
</evidence>
<comment type="catalytic activity">
    <reaction evidence="1">
        <text>[(1-&gt;4)-alpha-D-glucosyl](n) + phosphate = [(1-&gt;4)-alpha-D-glucosyl](n-1) + alpha-D-glucose 1-phosphate</text>
        <dbReference type="Rhea" id="RHEA:41732"/>
        <dbReference type="Rhea" id="RHEA-COMP:9584"/>
        <dbReference type="Rhea" id="RHEA-COMP:9586"/>
        <dbReference type="ChEBI" id="CHEBI:15444"/>
        <dbReference type="ChEBI" id="CHEBI:43474"/>
        <dbReference type="ChEBI" id="CHEBI:58601"/>
        <dbReference type="EC" id="2.4.1.1"/>
    </reaction>
</comment>
<name>A0A367ZS56_9BACT</name>
<evidence type="ECO:0000256" key="2">
    <source>
        <dbReference type="ARBA" id="ARBA00006047"/>
    </source>
</evidence>
<dbReference type="InterPro" id="IPR011834">
    <property type="entry name" value="Agluc_phsphrylas"/>
</dbReference>
<dbReference type="GO" id="GO:0008184">
    <property type="term" value="F:glycogen phosphorylase activity"/>
    <property type="evidence" value="ECO:0007669"/>
    <property type="project" value="InterPro"/>
</dbReference>
<dbReference type="NCBIfam" id="TIGR02094">
    <property type="entry name" value="more_P_ylases"/>
    <property type="match status" value="1"/>
</dbReference>
<evidence type="ECO:0000256" key="3">
    <source>
        <dbReference type="ARBA" id="ARBA00022533"/>
    </source>
</evidence>
<dbReference type="Gene3D" id="3.40.50.2000">
    <property type="entry name" value="Glycogen Phosphorylase B"/>
    <property type="match status" value="3"/>
</dbReference>
<evidence type="ECO:0000256" key="1">
    <source>
        <dbReference type="ARBA" id="ARBA00001275"/>
    </source>
</evidence>
<dbReference type="PANTHER" id="PTHR42655:SF1">
    <property type="entry name" value="GLYCOGEN PHOSPHORYLASE"/>
    <property type="match status" value="1"/>
</dbReference>
<dbReference type="PIRSF" id="PIRSF000460">
    <property type="entry name" value="Pprylas_GlgP"/>
    <property type="match status" value="1"/>
</dbReference>
<dbReference type="Proteomes" id="UP000252355">
    <property type="component" value="Unassembled WGS sequence"/>
</dbReference>
<dbReference type="InterPro" id="IPR024517">
    <property type="entry name" value="Glycogen_phosphorylase_DUF3417"/>
</dbReference>